<feature type="compositionally biased region" description="Polar residues" evidence="1">
    <location>
        <begin position="1"/>
        <end position="10"/>
    </location>
</feature>
<evidence type="ECO:0000313" key="2">
    <source>
        <dbReference type="EMBL" id="VDL68290.1"/>
    </source>
</evidence>
<reference evidence="4" key="1">
    <citation type="submission" date="2017-02" db="UniProtKB">
        <authorList>
            <consortium name="WormBaseParasite"/>
        </authorList>
    </citation>
    <scope>IDENTIFICATION</scope>
</reference>
<feature type="region of interest" description="Disordered" evidence="1">
    <location>
        <begin position="1"/>
        <end position="38"/>
    </location>
</feature>
<name>A0A0N4XQ98_NIPBR</name>
<gene>
    <name evidence="2" type="ORF">NBR_LOCUS4701</name>
</gene>
<sequence length="69" mass="7540">TLPVADNSNCRDPGLGSAASPRNRSDSRKDSSVPAVQHPTRLVVRDAEALCRIDRNGFDWVLRPVLQSV</sequence>
<dbReference type="AlphaFoldDB" id="A0A0N4XQ98"/>
<evidence type="ECO:0000313" key="4">
    <source>
        <dbReference type="WBParaSite" id="NBR_0000470001-mRNA-1"/>
    </source>
</evidence>
<evidence type="ECO:0000313" key="3">
    <source>
        <dbReference type="Proteomes" id="UP000271162"/>
    </source>
</evidence>
<accession>A0A0N4XQ98</accession>
<reference evidence="2 3" key="2">
    <citation type="submission" date="2018-11" db="EMBL/GenBank/DDBJ databases">
        <authorList>
            <consortium name="Pathogen Informatics"/>
        </authorList>
    </citation>
    <scope>NUCLEOTIDE SEQUENCE [LARGE SCALE GENOMIC DNA]</scope>
</reference>
<dbReference type="Proteomes" id="UP000271162">
    <property type="component" value="Unassembled WGS sequence"/>
</dbReference>
<organism evidence="4">
    <name type="scientific">Nippostrongylus brasiliensis</name>
    <name type="common">Rat hookworm</name>
    <dbReference type="NCBI Taxonomy" id="27835"/>
    <lineage>
        <taxon>Eukaryota</taxon>
        <taxon>Metazoa</taxon>
        <taxon>Ecdysozoa</taxon>
        <taxon>Nematoda</taxon>
        <taxon>Chromadorea</taxon>
        <taxon>Rhabditida</taxon>
        <taxon>Rhabditina</taxon>
        <taxon>Rhabditomorpha</taxon>
        <taxon>Strongyloidea</taxon>
        <taxon>Heligmosomidae</taxon>
        <taxon>Nippostrongylus</taxon>
    </lineage>
</organism>
<dbReference type="EMBL" id="UYSL01009352">
    <property type="protein sequence ID" value="VDL68290.1"/>
    <property type="molecule type" value="Genomic_DNA"/>
</dbReference>
<proteinExistence type="predicted"/>
<dbReference type="WBParaSite" id="NBR_0000470001-mRNA-1">
    <property type="protein sequence ID" value="NBR_0000470001-mRNA-1"/>
    <property type="gene ID" value="NBR_0000470001"/>
</dbReference>
<protein>
    <submittedName>
        <fullName evidence="4">Cyclic nucleotide-binding domain-containing protein</fullName>
    </submittedName>
</protein>
<keyword evidence="3" id="KW-1185">Reference proteome</keyword>
<evidence type="ECO:0000256" key="1">
    <source>
        <dbReference type="SAM" id="MobiDB-lite"/>
    </source>
</evidence>